<dbReference type="CDD" id="cd16417">
    <property type="entry name" value="HAD_PGPase"/>
    <property type="match status" value="1"/>
</dbReference>
<dbReference type="EMBL" id="VPFL01000025">
    <property type="protein sequence ID" value="TXF10643.1"/>
    <property type="molecule type" value="Genomic_DNA"/>
</dbReference>
<evidence type="ECO:0000256" key="5">
    <source>
        <dbReference type="ARBA" id="ARBA00013078"/>
    </source>
</evidence>
<accession>A0A5C7EFH3</accession>
<keyword evidence="6 10" id="KW-0479">Metal-binding</keyword>
<evidence type="ECO:0000256" key="8">
    <source>
        <dbReference type="ARBA" id="ARBA00022842"/>
    </source>
</evidence>
<sequence length="506" mass="55164">MRLLHTKGGARTSARRWAGITGAFAGDQRPLCRGGGNAVKIRVLSHPERPHADVSDCPQHPFGQLRAPRRGGDRGDRGRRRPHPFRCDGQPLRPQPDRGAAGVRGDPAVDRRLDRCALDGEAGGPHHPRLRQSRRQHHFVPSRSLRTHRPHHRPHPRLRLQGGARVQPSHAAQLFGLHAEEAGPGADHVGESRFRRAEVHPRGPRQAAGGASAHRCLRAGDLARGGWRREGGQHRRNRPGGRRHLRRRLRDLRDKRLQGDHRSDAGGAGKSLRPKHVNSRFPIPVGAVVLDLDGTLLDTVDDLAVAANAMLQELGFEPLPEPVIRTHIGKGLQNLVTRCLAEVTGAEPTAAQVERALAVFEPHYRANLCVRTRPYPGVVEGLEALRQAGFPLGCVTNKAERFTLPLLQQAGLAPYFDLVIGGDTLPRKKPDPLPLVHAAERFGVPPAQLLLVGDSPNDTQAARAAGCPVVCVPYGYSEGAKVQDLDCDAIVASVREVPSLLRKVQP</sequence>
<dbReference type="PANTHER" id="PTHR43434">
    <property type="entry name" value="PHOSPHOGLYCOLATE PHOSPHATASE"/>
    <property type="match status" value="1"/>
</dbReference>
<dbReference type="NCBIfam" id="TIGR01549">
    <property type="entry name" value="HAD-SF-IA-v1"/>
    <property type="match status" value="1"/>
</dbReference>
<dbReference type="SUPFAM" id="SSF56784">
    <property type="entry name" value="HAD-like"/>
    <property type="match status" value="1"/>
</dbReference>
<evidence type="ECO:0000256" key="1">
    <source>
        <dbReference type="ARBA" id="ARBA00000830"/>
    </source>
</evidence>
<feature type="compositionally biased region" description="Basic and acidic residues" evidence="11">
    <location>
        <begin position="251"/>
        <end position="264"/>
    </location>
</feature>
<evidence type="ECO:0000256" key="7">
    <source>
        <dbReference type="ARBA" id="ARBA00022801"/>
    </source>
</evidence>
<dbReference type="InterPro" id="IPR023214">
    <property type="entry name" value="HAD_sf"/>
</dbReference>
<dbReference type="PRINTS" id="PR00413">
    <property type="entry name" value="HADHALOGNASE"/>
</dbReference>
<comment type="function">
    <text evidence="10">Specifically catalyzes the dephosphorylation of 2-phosphoglycolate. Is involved in the dissimilation of the intracellular 2-phosphoglycolate formed during the DNA repair of 3'-phosphoglycolate ends, a major class of DNA lesions induced by oxidative stress.</text>
</comment>
<dbReference type="Gene3D" id="1.10.150.240">
    <property type="entry name" value="Putative phosphatase, domain 2"/>
    <property type="match status" value="1"/>
</dbReference>
<dbReference type="GO" id="GO:0005829">
    <property type="term" value="C:cytosol"/>
    <property type="evidence" value="ECO:0007669"/>
    <property type="project" value="TreeGrafter"/>
</dbReference>
<dbReference type="NCBIfam" id="NF009695">
    <property type="entry name" value="PRK13222.1-2"/>
    <property type="match status" value="1"/>
</dbReference>
<evidence type="ECO:0000256" key="6">
    <source>
        <dbReference type="ARBA" id="ARBA00022723"/>
    </source>
</evidence>
<dbReference type="AlphaFoldDB" id="A0A5C7EFH3"/>
<keyword evidence="7 10" id="KW-0378">Hydrolase</keyword>
<evidence type="ECO:0000256" key="4">
    <source>
        <dbReference type="ARBA" id="ARBA00006171"/>
    </source>
</evidence>
<feature type="binding site" evidence="10">
    <location>
        <position position="454"/>
    </location>
    <ligand>
        <name>Mg(2+)</name>
        <dbReference type="ChEBI" id="CHEBI:18420"/>
    </ligand>
</feature>
<evidence type="ECO:0000256" key="2">
    <source>
        <dbReference type="ARBA" id="ARBA00001946"/>
    </source>
</evidence>
<evidence type="ECO:0000256" key="3">
    <source>
        <dbReference type="ARBA" id="ARBA00004818"/>
    </source>
</evidence>
<feature type="binding site" evidence="10">
    <location>
        <position position="293"/>
    </location>
    <ligand>
        <name>Mg(2+)</name>
        <dbReference type="ChEBI" id="CHEBI:18420"/>
    </ligand>
</feature>
<keyword evidence="9 10" id="KW-0119">Carbohydrate metabolism</keyword>
<dbReference type="InterPro" id="IPR041492">
    <property type="entry name" value="HAD_2"/>
</dbReference>
<dbReference type="InterPro" id="IPR050155">
    <property type="entry name" value="HAD-like_hydrolase_sf"/>
</dbReference>
<reference evidence="12 13" key="1">
    <citation type="submission" date="2019-08" db="EMBL/GenBank/DDBJ databases">
        <title>Pelomicrobium methylotrophicum gen. nov., sp. nov. a moderately thermophilic, facultatively anaerobic, lithoautotrophic and methylotrophic bacterium isolated from a terrestrial mud volcano.</title>
        <authorList>
            <person name="Slobodkina G.B."/>
            <person name="Merkel A.Y."/>
            <person name="Slobodkin A.I."/>
        </authorList>
    </citation>
    <scope>NUCLEOTIDE SEQUENCE [LARGE SCALE GENOMIC DNA]</scope>
    <source>
        <strain evidence="12 13">SM250</strain>
    </source>
</reference>
<comment type="cofactor">
    <cofactor evidence="2 10">
        <name>Mg(2+)</name>
        <dbReference type="ChEBI" id="CHEBI:18420"/>
    </cofactor>
</comment>
<dbReference type="InterPro" id="IPR006439">
    <property type="entry name" value="HAD-SF_hydro_IA"/>
</dbReference>
<dbReference type="GO" id="GO:0046295">
    <property type="term" value="P:glycolate biosynthetic process"/>
    <property type="evidence" value="ECO:0007669"/>
    <property type="project" value="UniProtKB-UniRule"/>
</dbReference>
<dbReference type="HAMAP" id="MF_00495">
    <property type="entry name" value="GPH_hydrolase_bact"/>
    <property type="match status" value="1"/>
</dbReference>
<dbReference type="EC" id="3.1.3.18" evidence="5 10"/>
<comment type="similarity">
    <text evidence="4 10">Belongs to the HAD-like hydrolase superfamily. CbbY/CbbZ/Gph/YieH family.</text>
</comment>
<dbReference type="Pfam" id="PF13419">
    <property type="entry name" value="HAD_2"/>
    <property type="match status" value="1"/>
</dbReference>
<feature type="binding site" evidence="10">
    <location>
        <position position="291"/>
    </location>
    <ligand>
        <name>Mg(2+)</name>
        <dbReference type="ChEBI" id="CHEBI:18420"/>
    </ligand>
</feature>
<dbReference type="GO" id="GO:0046872">
    <property type="term" value="F:metal ion binding"/>
    <property type="evidence" value="ECO:0007669"/>
    <property type="project" value="UniProtKB-KW"/>
</dbReference>
<dbReference type="GO" id="GO:0006281">
    <property type="term" value="P:DNA repair"/>
    <property type="evidence" value="ECO:0007669"/>
    <property type="project" value="TreeGrafter"/>
</dbReference>
<feature type="region of interest" description="Disordered" evidence="11">
    <location>
        <begin position="47"/>
        <end position="164"/>
    </location>
</feature>
<dbReference type="Proteomes" id="UP000321201">
    <property type="component" value="Unassembled WGS sequence"/>
</dbReference>
<dbReference type="PANTHER" id="PTHR43434:SF1">
    <property type="entry name" value="PHOSPHOGLYCOLATE PHOSPHATASE"/>
    <property type="match status" value="1"/>
</dbReference>
<feature type="compositionally biased region" description="Basic residues" evidence="11">
    <location>
        <begin position="234"/>
        <end position="250"/>
    </location>
</feature>
<comment type="catalytic activity">
    <reaction evidence="1 10">
        <text>2-phosphoglycolate + H2O = glycolate + phosphate</text>
        <dbReference type="Rhea" id="RHEA:14369"/>
        <dbReference type="ChEBI" id="CHEBI:15377"/>
        <dbReference type="ChEBI" id="CHEBI:29805"/>
        <dbReference type="ChEBI" id="CHEBI:43474"/>
        <dbReference type="ChEBI" id="CHEBI:58033"/>
        <dbReference type="EC" id="3.1.3.18"/>
    </reaction>
</comment>
<evidence type="ECO:0000313" key="13">
    <source>
        <dbReference type="Proteomes" id="UP000321201"/>
    </source>
</evidence>
<evidence type="ECO:0000256" key="11">
    <source>
        <dbReference type="SAM" id="MobiDB-lite"/>
    </source>
</evidence>
<proteinExistence type="inferred from homology"/>
<dbReference type="GO" id="GO:0005975">
    <property type="term" value="P:carbohydrate metabolic process"/>
    <property type="evidence" value="ECO:0007669"/>
    <property type="project" value="InterPro"/>
</dbReference>
<dbReference type="UniPathway" id="UPA00865">
    <property type="reaction ID" value="UER00834"/>
</dbReference>
<dbReference type="InterPro" id="IPR037512">
    <property type="entry name" value="PGPase_prok"/>
</dbReference>
<dbReference type="SFLD" id="SFLDG01129">
    <property type="entry name" value="C1.5:_HAD__Beta-PGM__Phosphata"/>
    <property type="match status" value="1"/>
</dbReference>
<comment type="caution">
    <text evidence="12">The sequence shown here is derived from an EMBL/GenBank/DDBJ whole genome shotgun (WGS) entry which is preliminary data.</text>
</comment>
<dbReference type="InParanoid" id="A0A5C7EFH3"/>
<name>A0A5C7EFH3_9PROT</name>
<comment type="pathway">
    <text evidence="3 10">Organic acid metabolism; glycolate biosynthesis; glycolate from 2-phosphoglycolate: step 1/1.</text>
</comment>
<organism evidence="12 13">
    <name type="scientific">Pelomicrobium methylotrophicum</name>
    <dbReference type="NCBI Taxonomy" id="2602750"/>
    <lineage>
        <taxon>Bacteria</taxon>
        <taxon>Pseudomonadati</taxon>
        <taxon>Pseudomonadota</taxon>
        <taxon>Hydrogenophilia</taxon>
        <taxon>Hydrogenophilia incertae sedis</taxon>
        <taxon>Pelomicrobium</taxon>
    </lineage>
</organism>
<feature type="compositionally biased region" description="Basic and acidic residues" evidence="11">
    <location>
        <begin position="107"/>
        <end position="118"/>
    </location>
</feature>
<protein>
    <recommendedName>
        <fullName evidence="5 10">Phosphoglycolate phosphatase</fullName>
        <shortName evidence="10">PGP</shortName>
        <shortName evidence="10">PGPase</shortName>
        <ecNumber evidence="5 10">3.1.3.18</ecNumber>
    </recommendedName>
</protein>
<dbReference type="NCBIfam" id="TIGR01509">
    <property type="entry name" value="HAD-SF-IA-v3"/>
    <property type="match status" value="1"/>
</dbReference>
<feature type="region of interest" description="Disordered" evidence="11">
    <location>
        <begin position="196"/>
        <end position="277"/>
    </location>
</feature>
<evidence type="ECO:0000256" key="10">
    <source>
        <dbReference type="HAMAP-Rule" id="MF_00495"/>
    </source>
</evidence>
<dbReference type="SFLD" id="SFLDG01135">
    <property type="entry name" value="C1.5.6:_HAD__Beta-PGM__Phospha"/>
    <property type="match status" value="1"/>
</dbReference>
<evidence type="ECO:0000313" key="12">
    <source>
        <dbReference type="EMBL" id="TXF10643.1"/>
    </source>
</evidence>
<gene>
    <name evidence="12" type="ORF">FR698_14385</name>
</gene>
<evidence type="ECO:0000256" key="9">
    <source>
        <dbReference type="ARBA" id="ARBA00023277"/>
    </source>
</evidence>
<dbReference type="OrthoDB" id="9807630at2"/>
<dbReference type="InterPro" id="IPR036412">
    <property type="entry name" value="HAD-like_sf"/>
</dbReference>
<dbReference type="InterPro" id="IPR023198">
    <property type="entry name" value="PGP-like_dom2"/>
</dbReference>
<keyword evidence="13" id="KW-1185">Reference proteome</keyword>
<dbReference type="FunFam" id="3.40.50.1000:FF:000022">
    <property type="entry name" value="Phosphoglycolate phosphatase"/>
    <property type="match status" value="1"/>
</dbReference>
<dbReference type="Gene3D" id="3.40.50.1000">
    <property type="entry name" value="HAD superfamily/HAD-like"/>
    <property type="match status" value="1"/>
</dbReference>
<dbReference type="NCBIfam" id="TIGR01449">
    <property type="entry name" value="PGP_bact"/>
    <property type="match status" value="1"/>
</dbReference>
<dbReference type="SFLD" id="SFLDS00003">
    <property type="entry name" value="Haloacid_Dehalogenase"/>
    <property type="match status" value="1"/>
</dbReference>
<feature type="compositionally biased region" description="Basic residues" evidence="11">
    <location>
        <begin position="126"/>
        <end position="158"/>
    </location>
</feature>
<feature type="active site" description="Nucleophile" evidence="10">
    <location>
        <position position="291"/>
    </location>
</feature>
<dbReference type="GO" id="GO:0008967">
    <property type="term" value="F:phosphoglycolate phosphatase activity"/>
    <property type="evidence" value="ECO:0007669"/>
    <property type="project" value="UniProtKB-UniRule"/>
</dbReference>
<keyword evidence="8 10" id="KW-0460">Magnesium</keyword>